<evidence type="ECO:0000256" key="1">
    <source>
        <dbReference type="ARBA" id="ARBA00022723"/>
    </source>
</evidence>
<name>A0A7K0CBW1_9ACTN</name>
<sequence>MTDADAARQAFNKFDLNGDGFVTPDEFKQAMSAMGDHTFTVGQAEAVLNAKDQNGDGLLSFEEFLDVYHKAQEH</sequence>
<dbReference type="Gene3D" id="1.10.238.10">
    <property type="entry name" value="EF-hand"/>
    <property type="match status" value="1"/>
</dbReference>
<dbReference type="SUPFAM" id="SSF47473">
    <property type="entry name" value="EF-hand"/>
    <property type="match status" value="1"/>
</dbReference>
<comment type="caution">
    <text evidence="4">The sequence shown here is derived from an EMBL/GenBank/DDBJ whole genome shotgun (WGS) entry which is preliminary data.</text>
</comment>
<dbReference type="PROSITE" id="PS50222">
    <property type="entry name" value="EF_HAND_2"/>
    <property type="match status" value="2"/>
</dbReference>
<evidence type="ECO:0000313" key="4">
    <source>
        <dbReference type="EMBL" id="MQY10592.1"/>
    </source>
</evidence>
<dbReference type="EMBL" id="WEGJ01000002">
    <property type="protein sequence ID" value="MQY10592.1"/>
    <property type="molecule type" value="Genomic_DNA"/>
</dbReference>
<organism evidence="4 5">
    <name type="scientific">Streptomyces smaragdinus</name>
    <dbReference type="NCBI Taxonomy" id="2585196"/>
    <lineage>
        <taxon>Bacteria</taxon>
        <taxon>Bacillati</taxon>
        <taxon>Actinomycetota</taxon>
        <taxon>Actinomycetes</taxon>
        <taxon>Kitasatosporales</taxon>
        <taxon>Streptomycetaceae</taxon>
        <taxon>Streptomyces</taxon>
    </lineage>
</organism>
<evidence type="ECO:0000259" key="3">
    <source>
        <dbReference type="PROSITE" id="PS50222"/>
    </source>
</evidence>
<feature type="domain" description="EF-hand" evidence="3">
    <location>
        <begin position="2"/>
        <end position="37"/>
    </location>
</feature>
<evidence type="ECO:0000256" key="2">
    <source>
        <dbReference type="ARBA" id="ARBA00022737"/>
    </source>
</evidence>
<proteinExistence type="predicted"/>
<keyword evidence="1" id="KW-0479">Metal-binding</keyword>
<reference evidence="4 5" key="1">
    <citation type="submission" date="2019-10" db="EMBL/GenBank/DDBJ databases">
        <title>Streptomyces smaragdinus sp. nov. and Streptomyces fabii sp. nov., isolated from the gut of fungus growing-termite Macrotermes natalensis.</title>
        <authorList>
            <person name="Schwitalla J."/>
            <person name="Benndorf R."/>
            <person name="Martin K."/>
            <person name="De Beer W."/>
            <person name="Kaster A.-K."/>
            <person name="Vollmers J."/>
            <person name="Poulsen M."/>
            <person name="Beemelmanns C."/>
        </authorList>
    </citation>
    <scope>NUCLEOTIDE SEQUENCE [LARGE SCALE GENOMIC DNA]</scope>
    <source>
        <strain evidence="4 5">RB5</strain>
    </source>
</reference>
<dbReference type="AlphaFoldDB" id="A0A7K0CBW1"/>
<dbReference type="PANTHER" id="PTHR10891">
    <property type="entry name" value="EF-HAND CALCIUM-BINDING DOMAIN CONTAINING PROTEIN"/>
    <property type="match status" value="1"/>
</dbReference>
<accession>A0A7K0CBW1</accession>
<evidence type="ECO:0000313" key="5">
    <source>
        <dbReference type="Proteomes" id="UP000466345"/>
    </source>
</evidence>
<dbReference type="CDD" id="cd00051">
    <property type="entry name" value="EFh"/>
    <property type="match status" value="1"/>
</dbReference>
<feature type="domain" description="EF-hand" evidence="3">
    <location>
        <begin position="39"/>
        <end position="74"/>
    </location>
</feature>
<dbReference type="InterPro" id="IPR039647">
    <property type="entry name" value="EF_hand_pair_protein_CML-like"/>
</dbReference>
<dbReference type="InterPro" id="IPR018247">
    <property type="entry name" value="EF_Hand_1_Ca_BS"/>
</dbReference>
<dbReference type="SMART" id="SM00054">
    <property type="entry name" value="EFh"/>
    <property type="match status" value="2"/>
</dbReference>
<dbReference type="PROSITE" id="PS00018">
    <property type="entry name" value="EF_HAND_1"/>
    <property type="match status" value="2"/>
</dbReference>
<keyword evidence="2" id="KW-0677">Repeat</keyword>
<dbReference type="Pfam" id="PF13499">
    <property type="entry name" value="EF-hand_7"/>
    <property type="match status" value="1"/>
</dbReference>
<gene>
    <name evidence="4" type="ORF">SRB5_07030</name>
</gene>
<keyword evidence="5" id="KW-1185">Reference proteome</keyword>
<protein>
    <recommendedName>
        <fullName evidence="3">EF-hand domain-containing protein</fullName>
    </recommendedName>
</protein>
<dbReference type="OrthoDB" id="4563420at2"/>
<dbReference type="GO" id="GO:0005509">
    <property type="term" value="F:calcium ion binding"/>
    <property type="evidence" value="ECO:0007669"/>
    <property type="project" value="InterPro"/>
</dbReference>
<dbReference type="InterPro" id="IPR002048">
    <property type="entry name" value="EF_hand_dom"/>
</dbReference>
<dbReference type="Proteomes" id="UP000466345">
    <property type="component" value="Unassembled WGS sequence"/>
</dbReference>
<dbReference type="InterPro" id="IPR011992">
    <property type="entry name" value="EF-hand-dom_pair"/>
</dbReference>
<dbReference type="RefSeq" id="WP_153449965.1">
    <property type="nucleotide sequence ID" value="NZ_WEGJ01000002.1"/>
</dbReference>